<keyword evidence="3" id="KW-1185">Reference proteome</keyword>
<evidence type="ECO:0000313" key="3">
    <source>
        <dbReference type="Proteomes" id="UP001231941"/>
    </source>
</evidence>
<dbReference type="Proteomes" id="UP001231941">
    <property type="component" value="Unassembled WGS sequence"/>
</dbReference>
<organism evidence="2 3">
    <name type="scientific">Chengkuizengella axinellae</name>
    <dbReference type="NCBI Taxonomy" id="3064388"/>
    <lineage>
        <taxon>Bacteria</taxon>
        <taxon>Bacillati</taxon>
        <taxon>Bacillota</taxon>
        <taxon>Bacilli</taxon>
        <taxon>Bacillales</taxon>
        <taxon>Paenibacillaceae</taxon>
        <taxon>Chengkuizengella</taxon>
    </lineage>
</organism>
<evidence type="ECO:0000256" key="1">
    <source>
        <dbReference type="SAM" id="MobiDB-lite"/>
    </source>
</evidence>
<sequence length="96" mass="10859">MLLFVISFAIRWIITMILKSNADQSSNKGSYLDMTTPTDTDEINESLKDNYTASKGQQLQENQNDFKPIQAPKLKTNDNNIDPKEVAEAVKHLSNE</sequence>
<proteinExistence type="predicted"/>
<accession>A0ABT9IXE2</accession>
<name>A0ABT9IXE2_9BACL</name>
<gene>
    <name evidence="2" type="ORF">Q5Y73_05065</name>
</gene>
<dbReference type="EMBL" id="JAVAMP010000001">
    <property type="protein sequence ID" value="MDP5273465.1"/>
    <property type="molecule type" value="Genomic_DNA"/>
</dbReference>
<reference evidence="2 3" key="1">
    <citation type="submission" date="2023-08" db="EMBL/GenBank/DDBJ databases">
        <authorList>
            <person name="Park J.-S."/>
        </authorList>
    </citation>
    <scope>NUCLEOTIDE SEQUENCE [LARGE SCALE GENOMIC DNA]</scope>
    <source>
        <strain evidence="2 3">2205SS18-9</strain>
    </source>
</reference>
<feature type="compositionally biased region" description="Polar residues" evidence="1">
    <location>
        <begin position="23"/>
        <end position="38"/>
    </location>
</feature>
<feature type="compositionally biased region" description="Basic and acidic residues" evidence="1">
    <location>
        <begin position="81"/>
        <end position="96"/>
    </location>
</feature>
<comment type="caution">
    <text evidence="2">The sequence shown here is derived from an EMBL/GenBank/DDBJ whole genome shotgun (WGS) entry which is preliminary data.</text>
</comment>
<feature type="compositionally biased region" description="Polar residues" evidence="1">
    <location>
        <begin position="49"/>
        <end position="65"/>
    </location>
</feature>
<feature type="region of interest" description="Disordered" evidence="1">
    <location>
        <begin position="23"/>
        <end position="96"/>
    </location>
</feature>
<protein>
    <submittedName>
        <fullName evidence="2">Uncharacterized protein</fullName>
    </submittedName>
</protein>
<evidence type="ECO:0000313" key="2">
    <source>
        <dbReference type="EMBL" id="MDP5273465.1"/>
    </source>
</evidence>
<dbReference type="RefSeq" id="WP_305990731.1">
    <property type="nucleotide sequence ID" value="NZ_JAVAMP010000001.1"/>
</dbReference>